<feature type="compositionally biased region" description="Acidic residues" evidence="1">
    <location>
        <begin position="440"/>
        <end position="451"/>
    </location>
</feature>
<feature type="transmembrane region" description="Helical" evidence="2">
    <location>
        <begin position="299"/>
        <end position="321"/>
    </location>
</feature>
<protein>
    <submittedName>
        <fullName evidence="3">Uncharacterized protein</fullName>
    </submittedName>
</protein>
<proteinExistence type="predicted"/>
<dbReference type="AlphaFoldDB" id="A0A811KFB7"/>
<feature type="region of interest" description="Disordered" evidence="1">
    <location>
        <begin position="368"/>
        <end position="451"/>
    </location>
</feature>
<evidence type="ECO:0000313" key="3">
    <source>
        <dbReference type="EMBL" id="CAD5213529.1"/>
    </source>
</evidence>
<keyword evidence="2" id="KW-0472">Membrane</keyword>
<feature type="transmembrane region" description="Helical" evidence="2">
    <location>
        <begin position="593"/>
        <end position="615"/>
    </location>
</feature>
<feature type="region of interest" description="Disordered" evidence="1">
    <location>
        <begin position="483"/>
        <end position="511"/>
    </location>
</feature>
<feature type="compositionally biased region" description="Basic residues" evidence="1">
    <location>
        <begin position="47"/>
        <end position="57"/>
    </location>
</feature>
<accession>A0A811KFB7</accession>
<keyword evidence="2" id="KW-0812">Transmembrane</keyword>
<dbReference type="Proteomes" id="UP000783686">
    <property type="component" value="Unassembled WGS sequence"/>
</dbReference>
<sequence>MHLSYCTSLVSTASVESPYESSCSGATDNESSKTDSSTSGRIPTERRSRRRRRKKPSSRIEWSSVSSADSSRPPNYFANSAALTFQHNRFDDSFKIASDKSTVFSAPQEDDFFVTCHKNFKYPVSQTPPPLSTNKSKRKENSYWKNKEIEEIDLPLSSCNEHSLHKYSTASTATYDPNNIYKKALAELDQNAKFNNLVKKYGLEACVSGENHLQQQQNSSPVDNSRYLDSSYECLPYYYPFNNLRRAPTPFRVVTIESEFPSTDRMEAQNGTRPEGSNGHYGGDAVRGVCTIPARKSGVFALGFQAVAFILCASIVTVFFCHIGGYSTIANGVFHIGVNRTHVNKEGDIIGYSQAYAVADWNVRAKRQADENEGNGNKNNKKNNKKNGKNKNRKSEEIDEDEDNEEVNQEENQQNQPTRNDESFPTPILMDPQENKNADDEIDLPQTPDEDIMVNVPTSTVAIPTMTTIAPPASIRPSIPMASEAAPVPEPTEKFPEAAPIPTEGPTQISAEDDNSTMEAIVAPDDEMLPIDMNTTVASVAVIATTEIVEDEEELLAPFERIYDGPFPLVNAVTLHIGRMEIELLNILRASCVVYLVICFIWFLSLICLGMSLYFEVLDLVYTNIFVLTVVSIYTLIKALLIGILIFKQKTIDWHILGVISGTVGVLILSFILMVGAMVLMIVWYRYIDYMNGANETCVCTSSIAQLIKRRHGSARQPRRQNVAGDYSIPEATQHASLPYIDEPPVHQFSNF</sequence>
<evidence type="ECO:0000256" key="1">
    <source>
        <dbReference type="SAM" id="MobiDB-lite"/>
    </source>
</evidence>
<feature type="compositionally biased region" description="Basic residues" evidence="1">
    <location>
        <begin position="379"/>
        <end position="392"/>
    </location>
</feature>
<comment type="caution">
    <text evidence="3">The sequence shown here is derived from an EMBL/GenBank/DDBJ whole genome shotgun (WGS) entry which is preliminary data.</text>
</comment>
<evidence type="ECO:0000256" key="2">
    <source>
        <dbReference type="SAM" id="Phobius"/>
    </source>
</evidence>
<feature type="region of interest" description="Disordered" evidence="1">
    <location>
        <begin position="12"/>
        <end position="73"/>
    </location>
</feature>
<feature type="compositionally biased region" description="Low complexity" evidence="1">
    <location>
        <begin position="59"/>
        <end position="71"/>
    </location>
</feature>
<dbReference type="OrthoDB" id="5832583at2759"/>
<dbReference type="Proteomes" id="UP000614601">
    <property type="component" value="Unassembled WGS sequence"/>
</dbReference>
<dbReference type="EMBL" id="CAJFDH010000003">
    <property type="protein sequence ID" value="CAD5213529.1"/>
    <property type="molecule type" value="Genomic_DNA"/>
</dbReference>
<organism evidence="3 4">
    <name type="scientific">Bursaphelenchus okinawaensis</name>
    <dbReference type="NCBI Taxonomy" id="465554"/>
    <lineage>
        <taxon>Eukaryota</taxon>
        <taxon>Metazoa</taxon>
        <taxon>Ecdysozoa</taxon>
        <taxon>Nematoda</taxon>
        <taxon>Chromadorea</taxon>
        <taxon>Rhabditida</taxon>
        <taxon>Tylenchina</taxon>
        <taxon>Tylenchomorpha</taxon>
        <taxon>Aphelenchoidea</taxon>
        <taxon>Aphelenchoididae</taxon>
        <taxon>Bursaphelenchus</taxon>
    </lineage>
</organism>
<name>A0A811KFB7_9BILA</name>
<keyword evidence="2" id="KW-1133">Transmembrane helix</keyword>
<feature type="transmembrane region" description="Helical" evidence="2">
    <location>
        <begin position="659"/>
        <end position="685"/>
    </location>
</feature>
<feature type="transmembrane region" description="Helical" evidence="2">
    <location>
        <begin position="621"/>
        <end position="647"/>
    </location>
</feature>
<keyword evidence="4" id="KW-1185">Reference proteome</keyword>
<evidence type="ECO:0000313" key="4">
    <source>
        <dbReference type="Proteomes" id="UP000614601"/>
    </source>
</evidence>
<reference evidence="3" key="1">
    <citation type="submission" date="2020-09" db="EMBL/GenBank/DDBJ databases">
        <authorList>
            <person name="Kikuchi T."/>
        </authorList>
    </citation>
    <scope>NUCLEOTIDE SEQUENCE</scope>
    <source>
        <strain evidence="3">SH1</strain>
    </source>
</reference>
<dbReference type="EMBL" id="CAJFCW020000003">
    <property type="protein sequence ID" value="CAG9101051.1"/>
    <property type="molecule type" value="Genomic_DNA"/>
</dbReference>
<gene>
    <name evidence="3" type="ORF">BOKJ2_LOCUS5138</name>
</gene>
<feature type="compositionally biased region" description="Acidic residues" evidence="1">
    <location>
        <begin position="397"/>
        <end position="409"/>
    </location>
</feature>
<feature type="compositionally biased region" description="Polar residues" evidence="1">
    <location>
        <begin position="12"/>
        <end position="40"/>
    </location>
</feature>